<feature type="transmembrane region" description="Helical" evidence="6">
    <location>
        <begin position="143"/>
        <end position="164"/>
    </location>
</feature>
<dbReference type="AlphaFoldDB" id="A0A428RLG2"/>
<gene>
    <name evidence="8" type="ORF">CEP52_017636</name>
</gene>
<feature type="transmembrane region" description="Helical" evidence="6">
    <location>
        <begin position="108"/>
        <end position="131"/>
    </location>
</feature>
<dbReference type="STRING" id="1325735.A0A428RLG2"/>
<evidence type="ECO:0000313" key="9">
    <source>
        <dbReference type="Proteomes" id="UP000287144"/>
    </source>
</evidence>
<dbReference type="InterPro" id="IPR052337">
    <property type="entry name" value="SAT4-like"/>
</dbReference>
<comment type="caution">
    <text evidence="8">The sequence shown here is derived from an EMBL/GenBank/DDBJ whole genome shotgun (WGS) entry which is preliminary data.</text>
</comment>
<feature type="transmembrane region" description="Helical" evidence="6">
    <location>
        <begin position="29"/>
        <end position="51"/>
    </location>
</feature>
<dbReference type="PANTHER" id="PTHR33048">
    <property type="entry name" value="PTH11-LIKE INTEGRAL MEMBRANE PROTEIN (AFU_ORTHOLOGUE AFUA_5G11245)"/>
    <property type="match status" value="1"/>
</dbReference>
<keyword evidence="9" id="KW-1185">Reference proteome</keyword>
<evidence type="ECO:0000256" key="6">
    <source>
        <dbReference type="SAM" id="Phobius"/>
    </source>
</evidence>
<evidence type="ECO:0000256" key="5">
    <source>
        <dbReference type="ARBA" id="ARBA00038359"/>
    </source>
</evidence>
<organism evidence="8 9">
    <name type="scientific">Fusarium oligoseptatum</name>
    <dbReference type="NCBI Taxonomy" id="2604345"/>
    <lineage>
        <taxon>Eukaryota</taxon>
        <taxon>Fungi</taxon>
        <taxon>Dikarya</taxon>
        <taxon>Ascomycota</taxon>
        <taxon>Pezizomycotina</taxon>
        <taxon>Sordariomycetes</taxon>
        <taxon>Hypocreomycetidae</taxon>
        <taxon>Hypocreales</taxon>
        <taxon>Nectriaceae</taxon>
        <taxon>Fusarium</taxon>
        <taxon>Fusarium solani species complex</taxon>
    </lineage>
</organism>
<dbReference type="InterPro" id="IPR049326">
    <property type="entry name" value="Rhodopsin_dom_fungi"/>
</dbReference>
<name>A0A428RLG2_9HYPO</name>
<dbReference type="PANTHER" id="PTHR33048:SF124">
    <property type="entry name" value="INTEGRAL MEMBRANE PROTEIN"/>
    <property type="match status" value="1"/>
</dbReference>
<accession>A0A428RLG2</accession>
<dbReference type="EMBL" id="NKCK01000707">
    <property type="protein sequence ID" value="RSL78366.1"/>
    <property type="molecule type" value="Genomic_DNA"/>
</dbReference>
<keyword evidence="4 6" id="KW-0472">Membrane</keyword>
<evidence type="ECO:0000256" key="3">
    <source>
        <dbReference type="ARBA" id="ARBA00022989"/>
    </source>
</evidence>
<feature type="domain" description="Rhodopsin" evidence="7">
    <location>
        <begin position="11"/>
        <end position="207"/>
    </location>
</feature>
<feature type="transmembrane region" description="Helical" evidence="6">
    <location>
        <begin position="63"/>
        <end position="96"/>
    </location>
</feature>
<evidence type="ECO:0000259" key="7">
    <source>
        <dbReference type="Pfam" id="PF20684"/>
    </source>
</evidence>
<dbReference type="Pfam" id="PF20684">
    <property type="entry name" value="Fung_rhodopsin"/>
    <property type="match status" value="1"/>
</dbReference>
<comment type="subcellular location">
    <subcellularLocation>
        <location evidence="1">Membrane</location>
        <topology evidence="1">Multi-pass membrane protein</topology>
    </subcellularLocation>
</comment>
<dbReference type="GO" id="GO:0016020">
    <property type="term" value="C:membrane"/>
    <property type="evidence" value="ECO:0007669"/>
    <property type="project" value="UniProtKB-SubCell"/>
</dbReference>
<reference evidence="8 9" key="1">
    <citation type="submission" date="2017-06" db="EMBL/GenBank/DDBJ databases">
        <title>Comparative genomic analysis of Ambrosia Fusariam Clade fungi.</title>
        <authorList>
            <person name="Stajich J.E."/>
            <person name="Carrillo J."/>
            <person name="Kijimoto T."/>
            <person name="Eskalen A."/>
            <person name="O'Donnell K."/>
            <person name="Kasson M."/>
        </authorList>
    </citation>
    <scope>NUCLEOTIDE SEQUENCE [LARGE SCALE GENOMIC DNA]</scope>
    <source>
        <strain evidence="8 9">NRRL62579</strain>
    </source>
</reference>
<keyword evidence="3 6" id="KW-1133">Transmembrane helix</keyword>
<sequence>MIVHGFTRGIVGRHGWEMPISESIACRRLVYSIAILYNPVRCLAKMALLLVYQRIAPQKWFQVTIWIAGFIVIGSTIAMSVASVFLCIPISMAWNITGTAGRCIDRNAVYMTTAALGAATDLMILCLPMPVVMQLQMPLKQKIGLIGFFCLGGITSFTSIMRVLELYKIINVEDQPWVAMGIVIWTITKSNLACVCASFTTLKAVLHHWFSRPSTKSVRRNNSLGFSDLYAAAGALSGPRRDRYQECDSDGALPLRTVAYIDSEENAHGRDWDSVWMSLIGDKSVASNAGII</sequence>
<evidence type="ECO:0000313" key="8">
    <source>
        <dbReference type="EMBL" id="RSL78366.1"/>
    </source>
</evidence>
<evidence type="ECO:0000256" key="2">
    <source>
        <dbReference type="ARBA" id="ARBA00022692"/>
    </source>
</evidence>
<evidence type="ECO:0000256" key="4">
    <source>
        <dbReference type="ARBA" id="ARBA00023136"/>
    </source>
</evidence>
<keyword evidence="2 6" id="KW-0812">Transmembrane</keyword>
<evidence type="ECO:0000256" key="1">
    <source>
        <dbReference type="ARBA" id="ARBA00004141"/>
    </source>
</evidence>
<proteinExistence type="inferred from homology"/>
<protein>
    <recommendedName>
        <fullName evidence="7">Rhodopsin domain-containing protein</fullName>
    </recommendedName>
</protein>
<dbReference type="Proteomes" id="UP000287144">
    <property type="component" value="Unassembled WGS sequence"/>
</dbReference>
<comment type="similarity">
    <text evidence="5">Belongs to the SAT4 family.</text>
</comment>